<protein>
    <submittedName>
        <fullName evidence="1">Uncharacterized protein</fullName>
    </submittedName>
</protein>
<sequence length="192" mass="22092">MEEMKTTADDDDEWIKSSFSGRNDLEQICDMYSSEDSQELFHDGEYENAIGLFVVCGSWNGKQKEEKIIPFFDTLLKTVQRRNDTSYRTGIIHVDNCDETLTLYCGDDNNNQSNNNVDQKRDNYQLLFPCPPEQLPAVLLIMRRSTMQKPEISYLLSFKSTDILSSWKSGQVDYSLSDSSKIELLDSFKSFG</sequence>
<keyword evidence="2" id="KW-1185">Reference proteome</keyword>
<evidence type="ECO:0000313" key="1">
    <source>
        <dbReference type="EMBL" id="OEU18695.1"/>
    </source>
</evidence>
<dbReference type="AlphaFoldDB" id="A0A1E7FKW1"/>
<dbReference type="Proteomes" id="UP000095751">
    <property type="component" value="Unassembled WGS sequence"/>
</dbReference>
<reference evidence="1 2" key="1">
    <citation type="submission" date="2016-09" db="EMBL/GenBank/DDBJ databases">
        <title>Extensive genetic diversity and differential bi-allelic expression allows diatom success in the polar Southern Ocean.</title>
        <authorList>
            <consortium name="DOE Joint Genome Institute"/>
            <person name="Mock T."/>
            <person name="Otillar R.P."/>
            <person name="Strauss J."/>
            <person name="Dupont C."/>
            <person name="Frickenhaus S."/>
            <person name="Maumus F."/>
            <person name="Mcmullan M."/>
            <person name="Sanges R."/>
            <person name="Schmutz J."/>
            <person name="Toseland A."/>
            <person name="Valas R."/>
            <person name="Veluchamy A."/>
            <person name="Ward B.J."/>
            <person name="Allen A."/>
            <person name="Barry K."/>
            <person name="Falciatore A."/>
            <person name="Ferrante M."/>
            <person name="Fortunato A.E."/>
            <person name="Gloeckner G."/>
            <person name="Gruber A."/>
            <person name="Hipkin R."/>
            <person name="Janech M."/>
            <person name="Kroth P."/>
            <person name="Leese F."/>
            <person name="Lindquist E."/>
            <person name="Lyon B.R."/>
            <person name="Martin J."/>
            <person name="Mayer C."/>
            <person name="Parker M."/>
            <person name="Quesneville H."/>
            <person name="Raymond J."/>
            <person name="Uhlig C."/>
            <person name="Valentin K.U."/>
            <person name="Worden A.Z."/>
            <person name="Armbrust E.V."/>
            <person name="Bowler C."/>
            <person name="Green B."/>
            <person name="Moulton V."/>
            <person name="Van Oosterhout C."/>
            <person name="Grigoriev I."/>
        </authorList>
    </citation>
    <scope>NUCLEOTIDE SEQUENCE [LARGE SCALE GENOMIC DNA]</scope>
    <source>
        <strain evidence="1 2">CCMP1102</strain>
    </source>
</reference>
<name>A0A1E7FKW1_9STRA</name>
<evidence type="ECO:0000313" key="2">
    <source>
        <dbReference type="Proteomes" id="UP000095751"/>
    </source>
</evidence>
<feature type="non-terminal residue" evidence="1">
    <location>
        <position position="192"/>
    </location>
</feature>
<proteinExistence type="predicted"/>
<dbReference type="KEGG" id="fcy:FRACYDRAFT_268408"/>
<accession>A0A1E7FKW1</accession>
<dbReference type="EMBL" id="KV784356">
    <property type="protein sequence ID" value="OEU18695.1"/>
    <property type="molecule type" value="Genomic_DNA"/>
</dbReference>
<dbReference type="InParanoid" id="A0A1E7FKW1"/>
<gene>
    <name evidence="1" type="ORF">FRACYDRAFT_268408</name>
</gene>
<organism evidence="1 2">
    <name type="scientific">Fragilariopsis cylindrus CCMP1102</name>
    <dbReference type="NCBI Taxonomy" id="635003"/>
    <lineage>
        <taxon>Eukaryota</taxon>
        <taxon>Sar</taxon>
        <taxon>Stramenopiles</taxon>
        <taxon>Ochrophyta</taxon>
        <taxon>Bacillariophyta</taxon>
        <taxon>Bacillariophyceae</taxon>
        <taxon>Bacillariophycidae</taxon>
        <taxon>Bacillariales</taxon>
        <taxon>Bacillariaceae</taxon>
        <taxon>Fragilariopsis</taxon>
    </lineage>
</organism>